<sequence>MTFTHQGTERPQRLNPRPNGQGDSSQLGDSIGGRVSLNRGSPSEIAVGHRVGCPVESKDIWGHHQPYPAPTTFRGGKRRAYNHAGNVRDTTTPRAAKSTSYATLDRRASPLAIGLLTSEEELNSELLELELEDPLDSLDISKGRQRSYLLVGEMLEKHKGIENGCRSKARSCGHLLEVGKVGGNGKPYL</sequence>
<protein>
    <submittedName>
        <fullName evidence="2">Uncharacterized protein</fullName>
    </submittedName>
</protein>
<evidence type="ECO:0000313" key="2">
    <source>
        <dbReference type="EMBL" id="KAK4437656.1"/>
    </source>
</evidence>
<reference evidence="2" key="2">
    <citation type="journal article" date="2024" name="Plant">
        <title>Genomic evolution and insights into agronomic trait innovations of Sesamum species.</title>
        <authorList>
            <person name="Miao H."/>
            <person name="Wang L."/>
            <person name="Qu L."/>
            <person name="Liu H."/>
            <person name="Sun Y."/>
            <person name="Le M."/>
            <person name="Wang Q."/>
            <person name="Wei S."/>
            <person name="Zheng Y."/>
            <person name="Lin W."/>
            <person name="Duan Y."/>
            <person name="Cao H."/>
            <person name="Xiong S."/>
            <person name="Wang X."/>
            <person name="Wei L."/>
            <person name="Li C."/>
            <person name="Ma Q."/>
            <person name="Ju M."/>
            <person name="Zhao R."/>
            <person name="Li G."/>
            <person name="Mu C."/>
            <person name="Tian Q."/>
            <person name="Mei H."/>
            <person name="Zhang T."/>
            <person name="Gao T."/>
            <person name="Zhang H."/>
        </authorList>
    </citation>
    <scope>NUCLEOTIDE SEQUENCE</scope>
    <source>
        <strain evidence="2">3651</strain>
    </source>
</reference>
<accession>A0AAE1YXS6</accession>
<reference evidence="2" key="1">
    <citation type="submission" date="2020-06" db="EMBL/GenBank/DDBJ databases">
        <authorList>
            <person name="Li T."/>
            <person name="Hu X."/>
            <person name="Zhang T."/>
            <person name="Song X."/>
            <person name="Zhang H."/>
            <person name="Dai N."/>
            <person name="Sheng W."/>
            <person name="Hou X."/>
            <person name="Wei L."/>
        </authorList>
    </citation>
    <scope>NUCLEOTIDE SEQUENCE</scope>
    <source>
        <strain evidence="2">3651</strain>
        <tissue evidence="2">Leaf</tissue>
    </source>
</reference>
<name>A0AAE1YXS6_9LAMI</name>
<evidence type="ECO:0000313" key="3">
    <source>
        <dbReference type="Proteomes" id="UP001293254"/>
    </source>
</evidence>
<comment type="caution">
    <text evidence="2">The sequence shown here is derived from an EMBL/GenBank/DDBJ whole genome shotgun (WGS) entry which is preliminary data.</text>
</comment>
<dbReference type="Proteomes" id="UP001293254">
    <property type="component" value="Unassembled WGS sequence"/>
</dbReference>
<proteinExistence type="predicted"/>
<keyword evidence="3" id="KW-1185">Reference proteome</keyword>
<dbReference type="AlphaFoldDB" id="A0AAE1YXS6"/>
<organism evidence="2 3">
    <name type="scientific">Sesamum alatum</name>
    <dbReference type="NCBI Taxonomy" id="300844"/>
    <lineage>
        <taxon>Eukaryota</taxon>
        <taxon>Viridiplantae</taxon>
        <taxon>Streptophyta</taxon>
        <taxon>Embryophyta</taxon>
        <taxon>Tracheophyta</taxon>
        <taxon>Spermatophyta</taxon>
        <taxon>Magnoliopsida</taxon>
        <taxon>eudicotyledons</taxon>
        <taxon>Gunneridae</taxon>
        <taxon>Pentapetalae</taxon>
        <taxon>asterids</taxon>
        <taxon>lamiids</taxon>
        <taxon>Lamiales</taxon>
        <taxon>Pedaliaceae</taxon>
        <taxon>Sesamum</taxon>
    </lineage>
</organism>
<evidence type="ECO:0000256" key="1">
    <source>
        <dbReference type="SAM" id="MobiDB-lite"/>
    </source>
</evidence>
<feature type="region of interest" description="Disordered" evidence="1">
    <location>
        <begin position="1"/>
        <end position="42"/>
    </location>
</feature>
<gene>
    <name evidence="2" type="ORF">Salat_0099600</name>
</gene>
<dbReference type="EMBL" id="JACGWO010000001">
    <property type="protein sequence ID" value="KAK4437656.1"/>
    <property type="molecule type" value="Genomic_DNA"/>
</dbReference>